<dbReference type="Pfam" id="PF00535">
    <property type="entry name" value="Glycos_transf_2"/>
    <property type="match status" value="1"/>
</dbReference>
<dbReference type="CDD" id="cd04186">
    <property type="entry name" value="GT_2_like_c"/>
    <property type="match status" value="1"/>
</dbReference>
<evidence type="ECO:0000313" key="2">
    <source>
        <dbReference type="EMBL" id="KKO07666.1"/>
    </source>
</evidence>
<feature type="domain" description="Glycosyltransferase 2-like" evidence="1">
    <location>
        <begin position="488"/>
        <end position="665"/>
    </location>
</feature>
<dbReference type="PANTHER" id="PTHR43179:SF7">
    <property type="entry name" value="RHAMNOSYLTRANSFERASE WBBL"/>
    <property type="match status" value="1"/>
</dbReference>
<evidence type="ECO:0000259" key="1">
    <source>
        <dbReference type="Pfam" id="PF00535"/>
    </source>
</evidence>
<reference evidence="2" key="1">
    <citation type="journal article" date="2015" name="Nature">
        <title>Complex archaea that bridge the gap between prokaryotes and eukaryotes.</title>
        <authorList>
            <person name="Spang A."/>
            <person name="Saw J.H."/>
            <person name="Jorgensen S.L."/>
            <person name="Zaremba-Niedzwiedzka K."/>
            <person name="Martijn J."/>
            <person name="Lind A.E."/>
            <person name="van Eijk R."/>
            <person name="Schleper C."/>
            <person name="Guy L."/>
            <person name="Ettema T.J."/>
        </authorList>
    </citation>
    <scope>NUCLEOTIDE SEQUENCE</scope>
</reference>
<dbReference type="InterPro" id="IPR001173">
    <property type="entry name" value="Glyco_trans_2-like"/>
</dbReference>
<organism evidence="2">
    <name type="scientific">marine sediment metagenome</name>
    <dbReference type="NCBI Taxonomy" id="412755"/>
    <lineage>
        <taxon>unclassified sequences</taxon>
        <taxon>metagenomes</taxon>
        <taxon>ecological metagenomes</taxon>
    </lineage>
</organism>
<dbReference type="Gene3D" id="3.90.550.10">
    <property type="entry name" value="Spore Coat Polysaccharide Biosynthesis Protein SpsA, Chain A"/>
    <property type="match status" value="2"/>
</dbReference>
<protein>
    <recommendedName>
        <fullName evidence="1">Glycosyltransferase 2-like domain-containing protein</fullName>
    </recommendedName>
</protein>
<dbReference type="EMBL" id="LAZR01000012">
    <property type="protein sequence ID" value="KKO07666.1"/>
    <property type="molecule type" value="Genomic_DNA"/>
</dbReference>
<dbReference type="AlphaFoldDB" id="A0A0F9VRD1"/>
<comment type="caution">
    <text evidence="2">The sequence shown here is derived from an EMBL/GenBank/DDBJ whole genome shotgun (WGS) entry which is preliminary data.</text>
</comment>
<gene>
    <name evidence="2" type="ORF">LCGC14_0056230</name>
</gene>
<name>A0A0F9VRD1_9ZZZZ</name>
<proteinExistence type="predicted"/>
<dbReference type="SUPFAM" id="SSF53448">
    <property type="entry name" value="Nucleotide-diphospho-sugar transferases"/>
    <property type="match status" value="2"/>
</dbReference>
<dbReference type="PANTHER" id="PTHR43179">
    <property type="entry name" value="RHAMNOSYLTRANSFERASE WBBL"/>
    <property type="match status" value="1"/>
</dbReference>
<accession>A0A0F9VRD1</accession>
<dbReference type="InterPro" id="IPR029044">
    <property type="entry name" value="Nucleotide-diphossugar_trans"/>
</dbReference>
<sequence length="758" mass="86048">MNATQTLRDKDWYPHHRTPQRFVPLQQLTAGSHPGEWQSLGSEPLFALEGQLPWPGWNMVEIACERDVTSVVSSLTFESSRRSVTAELPLRVGKVTKRLVYVPWGVKRVTFAPMNAEGTFSLGHFRFVWLTPMFAYNRLLQRLTNMHEHYRDLSLPEIKQSLKQQARKQSRKWQTVALEDYESTFISLSTRRHYQQWIRQVERRRAPSEHIVALRSHLHSFDCSVLLVCPAADTHSASSLKALQTRLSHSLASLAEQSLTPHQAVLLVPPQVHKKWQKWFDEWQSEMPFLSVVESYATSVAGLRVEALSYCEHEWVWFLRPGDRLATDALFHMASIATDNPSAQMLVADEDSLDEYNVRHSPQFKPEWNADLLLSMPYMGRAVCYQHRYVPRLSAEMCGEHANDADWLDYVQTLNVIQREDFSPEQLAHVPHIAYHGAQGTVTTPDSYVAAVEQHLRACGHAAEVTPGLLSGTQRVRWSMPDPLPLVSLLVPTRDGVHILRPCVDAILDRTDYTHFELLILDNQSSCPETLAYLKDVTARDPRVKVLLWDAPFNYSSINNFGAASAKGSIIGLINNDVEPIDGQWLSEMVEQVCRPEIGCVGAKLYYPNDTVQHGGVILGLGGLAGHAHRFFQRDEDGYMGRLKVTQNLSAVTAACLLLRKDVFDAVNGLNEADLAVAYNDVDLCIKVREAGYRNLWTPYAALYHHESISRGADDTPEKRARWLSEYAYMRKTWGELLDSDPAYNPNLTLVHEDYSLR</sequence>